<name>A0A2S6Z7Q6_9XANT</name>
<evidence type="ECO:0000313" key="8">
    <source>
        <dbReference type="Proteomes" id="UP000238270"/>
    </source>
</evidence>
<dbReference type="Proteomes" id="UP000238270">
    <property type="component" value="Unassembled WGS sequence"/>
</dbReference>
<comment type="pathway">
    <text evidence="1">Cofactor biosynthesis; pyrroloquinoline quinone biosynthesis.</text>
</comment>
<organism evidence="7 8">
    <name type="scientific">Xanthomonas arboricola pv. populi</name>
    <dbReference type="NCBI Taxonomy" id="487823"/>
    <lineage>
        <taxon>Bacteria</taxon>
        <taxon>Pseudomonadati</taxon>
        <taxon>Pseudomonadota</taxon>
        <taxon>Gammaproteobacteria</taxon>
        <taxon>Lysobacterales</taxon>
        <taxon>Lysobacteraceae</taxon>
        <taxon>Xanthomonas</taxon>
    </lineage>
</organism>
<keyword evidence="4" id="KW-0884">PQQ biosynthesis</keyword>
<dbReference type="GO" id="GO:0018189">
    <property type="term" value="P:pyrroloquinoline quinone biosynthetic process"/>
    <property type="evidence" value="ECO:0007669"/>
    <property type="project" value="UniProtKB-UniPathway"/>
</dbReference>
<evidence type="ECO:0000256" key="3">
    <source>
        <dbReference type="ARBA" id="ARBA00015086"/>
    </source>
</evidence>
<dbReference type="InterPro" id="IPR011725">
    <property type="entry name" value="PQQ_synth_PqqA"/>
</dbReference>
<comment type="function">
    <text evidence="5">Required for coenzyme pyrroloquinoline quinone (PQQ) biosynthesis. PQQ is probably formed by cross-linking a specific glutamate to a specific tyrosine residue and excising these residues from the peptide.</text>
</comment>
<comment type="similarity">
    <text evidence="2">Belongs to the PqqA family.</text>
</comment>
<dbReference type="NCBIfam" id="TIGR02107">
    <property type="entry name" value="PQQ_syn_pqqA"/>
    <property type="match status" value="1"/>
</dbReference>
<sequence length="26" mass="2974">MKTWKKPVVREVNCGAEINCYVSGDF</sequence>
<evidence type="ECO:0000256" key="2">
    <source>
        <dbReference type="ARBA" id="ARBA00009325"/>
    </source>
</evidence>
<proteinExistence type="inferred from homology"/>
<evidence type="ECO:0000256" key="6">
    <source>
        <dbReference type="ARBA" id="ARBA00030967"/>
    </source>
</evidence>
<accession>A0A2S6Z7Q6</accession>
<comment type="caution">
    <text evidence="7">The sequence shown here is derived from an EMBL/GenBank/DDBJ whole genome shotgun (WGS) entry which is preliminary data.</text>
</comment>
<dbReference type="RefSeq" id="WP_104596926.1">
    <property type="nucleotide sequence ID" value="NZ_MIGV01000003.1"/>
</dbReference>
<dbReference type="EMBL" id="MIGV01000003">
    <property type="protein sequence ID" value="PPT77805.1"/>
    <property type="molecule type" value="Genomic_DNA"/>
</dbReference>
<reference evidence="7 8" key="1">
    <citation type="submission" date="2016-08" db="EMBL/GenBank/DDBJ databases">
        <title>Evolution of the type three secretion system and type three effector repertoires in Xanthomonas.</title>
        <authorList>
            <person name="Merda D."/>
            <person name="Briand M."/>
            <person name="Bosis E."/>
            <person name="Rousseau C."/>
            <person name="Portier P."/>
            <person name="Jacques M.-A."/>
            <person name="Fischer-Le Saux M."/>
        </authorList>
    </citation>
    <scope>NUCLEOTIDE SEQUENCE [LARGE SCALE GENOMIC DNA]</scope>
    <source>
        <strain evidence="7 8">CFBP 3122</strain>
    </source>
</reference>
<evidence type="ECO:0000256" key="1">
    <source>
        <dbReference type="ARBA" id="ARBA00004886"/>
    </source>
</evidence>
<gene>
    <name evidence="7" type="primary">pqqA</name>
    <name evidence="7" type="ORF">XaplCFBP3122_03905</name>
</gene>
<evidence type="ECO:0000256" key="5">
    <source>
        <dbReference type="ARBA" id="ARBA00024749"/>
    </source>
</evidence>
<evidence type="ECO:0000256" key="4">
    <source>
        <dbReference type="ARBA" id="ARBA00022905"/>
    </source>
</evidence>
<dbReference type="AlphaFoldDB" id="A0A2S6Z7Q6"/>
<protein>
    <recommendedName>
        <fullName evidence="3">Coenzyme PQQ synthesis protein A</fullName>
    </recommendedName>
    <alternativeName>
        <fullName evidence="6">Pyrroloquinoline quinone biosynthesis protein A</fullName>
    </alternativeName>
</protein>
<dbReference type="UniPathway" id="UPA00539"/>
<evidence type="ECO:0000313" key="7">
    <source>
        <dbReference type="EMBL" id="PPT77805.1"/>
    </source>
</evidence>
<dbReference type="Pfam" id="PF08042">
    <property type="entry name" value="PqqA"/>
    <property type="match status" value="1"/>
</dbReference>